<protein>
    <recommendedName>
        <fullName evidence="1">PD-(D/E)XK endonuclease-like domain-containing protein</fullName>
    </recommendedName>
</protein>
<dbReference type="SUPFAM" id="SSF52540">
    <property type="entry name" value="P-loop containing nucleoside triphosphate hydrolases"/>
    <property type="match status" value="1"/>
</dbReference>
<feature type="domain" description="PD-(D/E)XK endonuclease-like" evidence="1">
    <location>
        <begin position="690"/>
        <end position="955"/>
    </location>
</feature>
<dbReference type="InterPro" id="IPR011604">
    <property type="entry name" value="PDDEXK-like_dom_sf"/>
</dbReference>
<name>A0A3B0XHR1_9ZZZZ</name>
<reference evidence="2" key="1">
    <citation type="submission" date="2018-06" db="EMBL/GenBank/DDBJ databases">
        <authorList>
            <person name="Zhirakovskaya E."/>
        </authorList>
    </citation>
    <scope>NUCLEOTIDE SEQUENCE</scope>
</reference>
<dbReference type="InterPro" id="IPR038726">
    <property type="entry name" value="PDDEXK_AddAB-type"/>
</dbReference>
<dbReference type="EMBL" id="UOFF01000187">
    <property type="protein sequence ID" value="VAW56146.1"/>
    <property type="molecule type" value="Genomic_DNA"/>
</dbReference>
<organism evidence="2">
    <name type="scientific">hydrothermal vent metagenome</name>
    <dbReference type="NCBI Taxonomy" id="652676"/>
    <lineage>
        <taxon>unclassified sequences</taxon>
        <taxon>metagenomes</taxon>
        <taxon>ecological metagenomes</taxon>
    </lineage>
</organism>
<dbReference type="AlphaFoldDB" id="A0A3B0XHR1"/>
<sequence>MIQTQTIHCQTAPHRESFTDALALHVLSEIQQQAADFNQVCIFIPNVQAVQQMRQSLVNISQQALLGGYIGSLPEWLSHNIMPAELTKTHLCPAARQLLLLEALNQHAELFQTDNHWQVCDSLLELFDELNLSCHDWLNEPTPVWIKKLSEAYQTQNNVDQLNQEAKIIQTLWVAWQQQLEALNYQDDTGCHKQRLLVEIPNYLKNKHFFIVGLEQLSPLEQAWCEQLSQTCRVTRISQQTASENTPKKKIDKENSYPDIDLLDDIFSQKRSFYQRIQNHKHSFGFLNNIKCFDAHSSEQETQAVDLKVRMCLLKGKTNIAVVTENRKLARRLIALLARANVTVQDTAGWALATTSAATVLERWLQCIEQDFAYQPLLDLLKSPFFCDKKNADEHLKLVYHFEQDIVLHENIANNLQRFQTAIKNRAERLNSNNIAVAKDLLLLLEKIENSAKNLIKLFQKNTLTTPDIWIQYFIQSLETLGLYPQLANDIAGQRVQEELEKLSHALHTASPDMSWLDLRTWISATFEREQFKPQGTLNAVKIMNMQQAQYCQFDSLIIAGANMKSFPGSSTQHAFFNQSVRHELQLKNWHQKKQNDFSQFKQLLLSSDDILITWQAEQNGEWIKVSPWVSSLLDFSRQGFDQSLHDDELAANLHQLNPVTHRVNHLIETVKSVSQALPVISHAQIPVEFSASRHQRLIDCPYKFFAADILKLKPLEQISLELLKSEYGEKVHLILHAFHQQCPGLPTPFTKTLSKNNKKQALVHISDLSKQVFNTLAEDSIQHRGWFERWMNTAESYINWQIQRQQDWNIAKLEAMAEQRVNTNIKLMGRMDRIDEKNGQHAIIDYKTGNTAKQTDINLAENIQLTSYALLLENVSQVIYLKCDKGETKPAGILENDDLASLKTDILHRLKIITAALKPVNPSSTESVNTLPSPLPAWGDSKTCEYCDMGGLCRKQMWEILPVLNRSSEILFKYSS</sequence>
<dbReference type="InterPro" id="IPR027417">
    <property type="entry name" value="P-loop_NTPase"/>
</dbReference>
<evidence type="ECO:0000259" key="1">
    <source>
        <dbReference type="Pfam" id="PF12705"/>
    </source>
</evidence>
<dbReference type="Gene3D" id="3.90.320.10">
    <property type="match status" value="1"/>
</dbReference>
<dbReference type="Pfam" id="PF12705">
    <property type="entry name" value="PDDEXK_1"/>
    <property type="match status" value="1"/>
</dbReference>
<accession>A0A3B0XHR1</accession>
<evidence type="ECO:0000313" key="2">
    <source>
        <dbReference type="EMBL" id="VAW56146.1"/>
    </source>
</evidence>
<gene>
    <name evidence="2" type="ORF">MNBD_GAMMA07-428</name>
</gene>
<proteinExistence type="predicted"/>